<dbReference type="GO" id="GO:0032543">
    <property type="term" value="P:mitochondrial translation"/>
    <property type="evidence" value="ECO:0007669"/>
    <property type="project" value="InterPro"/>
</dbReference>
<name>A0A2T2ZYF6_9PEZI</name>
<dbReference type="GO" id="GO:0003735">
    <property type="term" value="F:structural constituent of ribosome"/>
    <property type="evidence" value="ECO:0007669"/>
    <property type="project" value="InterPro"/>
</dbReference>
<dbReference type="SUPFAM" id="SSF69065">
    <property type="entry name" value="RNase III domain-like"/>
    <property type="match status" value="1"/>
</dbReference>
<feature type="non-terminal residue" evidence="2">
    <location>
        <position position="208"/>
    </location>
</feature>
<reference evidence="2 3" key="1">
    <citation type="journal article" date="2018" name="Mycol. Prog.">
        <title>Coniella lustricola, a new species from submerged detritus.</title>
        <authorList>
            <person name="Raudabaugh D.B."/>
            <person name="Iturriaga T."/>
            <person name="Carver A."/>
            <person name="Mondo S."/>
            <person name="Pangilinan J."/>
            <person name="Lipzen A."/>
            <person name="He G."/>
            <person name="Amirebrahimi M."/>
            <person name="Grigoriev I.V."/>
            <person name="Miller A.N."/>
        </authorList>
    </citation>
    <scope>NUCLEOTIDE SEQUENCE [LARGE SCALE GENOMIC DNA]</scope>
    <source>
        <strain evidence="2 3">B22-T-1</strain>
    </source>
</reference>
<dbReference type="InterPro" id="IPR000999">
    <property type="entry name" value="RNase_III_dom"/>
</dbReference>
<evidence type="ECO:0000259" key="1">
    <source>
        <dbReference type="Pfam" id="PF14622"/>
    </source>
</evidence>
<dbReference type="AlphaFoldDB" id="A0A2T2ZYF6"/>
<dbReference type="EMBL" id="KZ678564">
    <property type="protein sequence ID" value="PSR79522.1"/>
    <property type="molecule type" value="Genomic_DNA"/>
</dbReference>
<dbReference type="InterPro" id="IPR040030">
    <property type="entry name" value="Ribosomal_mL57"/>
</dbReference>
<dbReference type="Proteomes" id="UP000241462">
    <property type="component" value="Unassembled WGS sequence"/>
</dbReference>
<dbReference type="Gene3D" id="1.10.1520.10">
    <property type="entry name" value="Ribonuclease III domain"/>
    <property type="match status" value="1"/>
</dbReference>
<dbReference type="PANTHER" id="PTHR28160:SF1">
    <property type="entry name" value="LARGE RIBOSOMAL SUBUNIT PROTEIN ML57"/>
    <property type="match status" value="1"/>
</dbReference>
<evidence type="ECO:0000313" key="3">
    <source>
        <dbReference type="Proteomes" id="UP000241462"/>
    </source>
</evidence>
<dbReference type="Pfam" id="PF14622">
    <property type="entry name" value="Ribonucleas_3_3"/>
    <property type="match status" value="1"/>
</dbReference>
<proteinExistence type="predicted"/>
<accession>A0A2T2ZYF6</accession>
<dbReference type="OrthoDB" id="2281895at2759"/>
<dbReference type="InParanoid" id="A0A2T2ZYF6"/>
<evidence type="ECO:0000313" key="2">
    <source>
        <dbReference type="EMBL" id="PSR79522.1"/>
    </source>
</evidence>
<dbReference type="GO" id="GO:0006396">
    <property type="term" value="P:RNA processing"/>
    <property type="evidence" value="ECO:0007669"/>
    <property type="project" value="InterPro"/>
</dbReference>
<dbReference type="GO" id="GO:0004525">
    <property type="term" value="F:ribonuclease III activity"/>
    <property type="evidence" value="ECO:0007669"/>
    <property type="project" value="InterPro"/>
</dbReference>
<dbReference type="FunFam" id="1.10.1520.10:FF:000018">
    <property type="entry name" value="RNase III domain protein"/>
    <property type="match status" value="1"/>
</dbReference>
<feature type="non-terminal residue" evidence="2">
    <location>
        <position position="1"/>
    </location>
</feature>
<sequence length="208" mass="23906">EESRPRWSYTPEAMKGRHGFSLNYIRKPQRAIWHVNEDPALLDEFYERFLGRNGAKMLPEELKWLAITHKSFDYGRRGFNTRLAFFGRQILVVEAMNAIMTRPMTVQPHLGDPWKREHFKSPALQNVDKLSVDRPQDLMSVESLARVGLKTQLDQVMRWKPRIPENLKSSGIEVVLSTTIFAIVGAVSLQHGGEVASRIAREKVLGRL</sequence>
<keyword evidence="3" id="KW-1185">Reference proteome</keyword>
<organism evidence="2 3">
    <name type="scientific">Coniella lustricola</name>
    <dbReference type="NCBI Taxonomy" id="2025994"/>
    <lineage>
        <taxon>Eukaryota</taxon>
        <taxon>Fungi</taxon>
        <taxon>Dikarya</taxon>
        <taxon>Ascomycota</taxon>
        <taxon>Pezizomycotina</taxon>
        <taxon>Sordariomycetes</taxon>
        <taxon>Sordariomycetidae</taxon>
        <taxon>Diaporthales</taxon>
        <taxon>Schizoparmaceae</taxon>
        <taxon>Coniella</taxon>
    </lineage>
</organism>
<protein>
    <submittedName>
        <fullName evidence="2">Ribonuclease-III-like-domain-containing protein</fullName>
    </submittedName>
</protein>
<dbReference type="GO" id="GO:0005762">
    <property type="term" value="C:mitochondrial large ribosomal subunit"/>
    <property type="evidence" value="ECO:0007669"/>
    <property type="project" value="InterPro"/>
</dbReference>
<gene>
    <name evidence="2" type="ORF">BD289DRAFT_358038</name>
</gene>
<dbReference type="PANTHER" id="PTHR28160">
    <property type="entry name" value="54S RIBOSOMAL PROTEIN L15, MITOCHONDRIAL"/>
    <property type="match status" value="1"/>
</dbReference>
<dbReference type="InterPro" id="IPR036389">
    <property type="entry name" value="RNase_III_sf"/>
</dbReference>
<feature type="domain" description="RNase III" evidence="1">
    <location>
        <begin position="60"/>
        <end position="207"/>
    </location>
</feature>